<name>E4X6D8_OIKDI</name>
<accession>E4X6D8</accession>
<gene>
    <name evidence="1" type="ORF">GSOID_T00003159001</name>
</gene>
<reference evidence="1" key="1">
    <citation type="journal article" date="2010" name="Science">
        <title>Plasticity of animal genome architecture unmasked by rapid evolution of a pelagic tunicate.</title>
        <authorList>
            <person name="Denoeud F."/>
            <person name="Henriet S."/>
            <person name="Mungpakdee S."/>
            <person name="Aury J.M."/>
            <person name="Da Silva C."/>
            <person name="Brinkmann H."/>
            <person name="Mikhaleva J."/>
            <person name="Olsen L.C."/>
            <person name="Jubin C."/>
            <person name="Canestro C."/>
            <person name="Bouquet J.M."/>
            <person name="Danks G."/>
            <person name="Poulain J."/>
            <person name="Campsteijn C."/>
            <person name="Adamski M."/>
            <person name="Cross I."/>
            <person name="Yadetie F."/>
            <person name="Muffato M."/>
            <person name="Louis A."/>
            <person name="Butcher S."/>
            <person name="Tsagkogeorga G."/>
            <person name="Konrad A."/>
            <person name="Singh S."/>
            <person name="Jensen M.F."/>
            <person name="Cong E.H."/>
            <person name="Eikeseth-Otteraa H."/>
            <person name="Noel B."/>
            <person name="Anthouard V."/>
            <person name="Porcel B.M."/>
            <person name="Kachouri-Lafond R."/>
            <person name="Nishino A."/>
            <person name="Ugolini M."/>
            <person name="Chourrout P."/>
            <person name="Nishida H."/>
            <person name="Aasland R."/>
            <person name="Huzurbazar S."/>
            <person name="Westhof E."/>
            <person name="Delsuc F."/>
            <person name="Lehrach H."/>
            <person name="Reinhardt R."/>
            <person name="Weissenbach J."/>
            <person name="Roy S.W."/>
            <person name="Artiguenave F."/>
            <person name="Postlethwait J.H."/>
            <person name="Manak J.R."/>
            <person name="Thompson E.M."/>
            <person name="Jaillon O."/>
            <person name="Du Pasquier L."/>
            <person name="Boudinot P."/>
            <person name="Liberles D.A."/>
            <person name="Volff J.N."/>
            <person name="Philippe H."/>
            <person name="Lenhard B."/>
            <person name="Roest Crollius H."/>
            <person name="Wincker P."/>
            <person name="Chourrout D."/>
        </authorList>
    </citation>
    <scope>NUCLEOTIDE SEQUENCE [LARGE SCALE GENOMIC DNA]</scope>
</reference>
<organism evidence="1">
    <name type="scientific">Oikopleura dioica</name>
    <name type="common">Tunicate</name>
    <dbReference type="NCBI Taxonomy" id="34765"/>
    <lineage>
        <taxon>Eukaryota</taxon>
        <taxon>Metazoa</taxon>
        <taxon>Chordata</taxon>
        <taxon>Tunicata</taxon>
        <taxon>Appendicularia</taxon>
        <taxon>Copelata</taxon>
        <taxon>Oikopleuridae</taxon>
        <taxon>Oikopleura</taxon>
    </lineage>
</organism>
<evidence type="ECO:0000313" key="1">
    <source>
        <dbReference type="EMBL" id="CBY07806.1"/>
    </source>
</evidence>
<dbReference type="AlphaFoldDB" id="E4X6D8"/>
<protein>
    <submittedName>
        <fullName evidence="1">Uncharacterized protein</fullName>
    </submittedName>
</protein>
<evidence type="ECO:0000313" key="2">
    <source>
        <dbReference type="Proteomes" id="UP000001307"/>
    </source>
</evidence>
<keyword evidence="2" id="KW-1185">Reference proteome</keyword>
<proteinExistence type="predicted"/>
<dbReference type="EMBL" id="FN653027">
    <property type="protein sequence ID" value="CBY07806.1"/>
    <property type="molecule type" value="Genomic_DNA"/>
</dbReference>
<dbReference type="Proteomes" id="UP000001307">
    <property type="component" value="Unassembled WGS sequence"/>
</dbReference>
<dbReference type="InParanoid" id="E4X6D8"/>
<sequence length="138" mass="15494">MILSSKERQRCKIAQEQLGEKVAAFGDSYFYALSLNKKMCNGISRIKEENSMGSEFAESLLLFYNWETQGCSKAGYELVLDELERKPQLEASYSQLSDKILGMSDFERFDEETLEISGATFRALMEESATVAIGSASK</sequence>